<dbReference type="Proteomes" id="UP001521785">
    <property type="component" value="Unassembled WGS sequence"/>
</dbReference>
<feature type="region of interest" description="Disordered" evidence="1">
    <location>
        <begin position="1"/>
        <end position="31"/>
    </location>
</feature>
<feature type="region of interest" description="Disordered" evidence="1">
    <location>
        <begin position="266"/>
        <end position="297"/>
    </location>
</feature>
<sequence length="297" mass="33409">MPPKQKAGRQQNPFSRDEDASSRREQELEAQVAALQKQLRIEESNHREQLQNATAIDPDHYVEVIDRVEELQKQNDQLQAKLDEASGALDSQGQEQSAADHQQISEPVSVLPKELKPSKKDHTLHLIDTYTRKKQELLQHMGRVAKEQQETTAAIATSKQRIGEIKAQARSMRSQGADSTQPQMFATRHGPLEFFTSEQSLEHAPNAQMSLEPPPLDAYPMLTSNHPNTHMGPNFSTPPVVYSEVGQNSAQTLKFVRYKNVNSFEHNTEQKMPEVYGQEDEHKGGENVAKTDSPATE</sequence>
<reference evidence="2 3" key="1">
    <citation type="submission" date="2024-02" db="EMBL/GenBank/DDBJ databases">
        <title>De novo assembly and annotation of 12 fungi associated with fruit tree decline syndrome in Ontario, Canada.</title>
        <authorList>
            <person name="Sulman M."/>
            <person name="Ellouze W."/>
            <person name="Ilyukhin E."/>
        </authorList>
    </citation>
    <scope>NUCLEOTIDE SEQUENCE [LARGE SCALE GENOMIC DNA]</scope>
    <source>
        <strain evidence="2 3">M42-189</strain>
    </source>
</reference>
<feature type="region of interest" description="Disordered" evidence="1">
    <location>
        <begin position="76"/>
        <end position="120"/>
    </location>
</feature>
<protein>
    <submittedName>
        <fullName evidence="2">Uncharacterized protein</fullName>
    </submittedName>
</protein>
<proteinExistence type="predicted"/>
<name>A0ABR3RKX9_9PLEO</name>
<organism evidence="2 3">
    <name type="scientific">Paraconiothyrium brasiliense</name>
    <dbReference type="NCBI Taxonomy" id="300254"/>
    <lineage>
        <taxon>Eukaryota</taxon>
        <taxon>Fungi</taxon>
        <taxon>Dikarya</taxon>
        <taxon>Ascomycota</taxon>
        <taxon>Pezizomycotina</taxon>
        <taxon>Dothideomycetes</taxon>
        <taxon>Pleosporomycetidae</taxon>
        <taxon>Pleosporales</taxon>
        <taxon>Massarineae</taxon>
        <taxon>Didymosphaeriaceae</taxon>
        <taxon>Paraconiothyrium</taxon>
    </lineage>
</organism>
<comment type="caution">
    <text evidence="2">The sequence shown here is derived from an EMBL/GenBank/DDBJ whole genome shotgun (WGS) entry which is preliminary data.</text>
</comment>
<evidence type="ECO:0000256" key="1">
    <source>
        <dbReference type="SAM" id="MobiDB-lite"/>
    </source>
</evidence>
<dbReference type="EMBL" id="JAKJXO020000005">
    <property type="protein sequence ID" value="KAL1604938.1"/>
    <property type="molecule type" value="Genomic_DNA"/>
</dbReference>
<feature type="compositionally biased region" description="Polar residues" evidence="1">
    <location>
        <begin position="89"/>
        <end position="106"/>
    </location>
</feature>
<evidence type="ECO:0000313" key="2">
    <source>
        <dbReference type="EMBL" id="KAL1604938.1"/>
    </source>
</evidence>
<feature type="compositionally biased region" description="Basic and acidic residues" evidence="1">
    <location>
        <begin position="15"/>
        <end position="27"/>
    </location>
</feature>
<evidence type="ECO:0000313" key="3">
    <source>
        <dbReference type="Proteomes" id="UP001521785"/>
    </source>
</evidence>
<gene>
    <name evidence="2" type="ORF">SLS60_004479</name>
</gene>
<accession>A0ABR3RKX9</accession>
<keyword evidence="3" id="KW-1185">Reference proteome</keyword>